<dbReference type="EMBL" id="QFQB01000006">
    <property type="protein sequence ID" value="PZQ48232.1"/>
    <property type="molecule type" value="Genomic_DNA"/>
</dbReference>
<sequence>MPDTPNGSQGSLLAAERDRSVKSRYGGMGAAGYISSADSHQAHGFLSGPGEVVVVDQPEGGLPDFEIAVAWDNVAVENSKNFLGKFIKKKVLRAGVDLDLGCLYKLKNAIRGGLQAFGDEHGALKSEPYIALSRDERTGDREGPDERIIINGAEWEKIEKLLIYVYIYDGAENWHAVRPQVQVRVPGEQPMIVTLNTGRTDLPVCAVAGIENIRGGIKLTSCLEYFPGHAEMDRAFGYGLSWEDGRKRP</sequence>
<dbReference type="Proteomes" id="UP000249417">
    <property type="component" value="Unassembled WGS sequence"/>
</dbReference>
<proteinExistence type="predicted"/>
<accession>A0A2W5N442</accession>
<evidence type="ECO:0000313" key="2">
    <source>
        <dbReference type="Proteomes" id="UP000249417"/>
    </source>
</evidence>
<dbReference type="CDD" id="cd06974">
    <property type="entry name" value="TerD_like"/>
    <property type="match status" value="1"/>
</dbReference>
<name>A0A2W5N442_9BACT</name>
<dbReference type="AlphaFoldDB" id="A0A2W5N442"/>
<comment type="caution">
    <text evidence="1">The sequence shown here is derived from an EMBL/GenBank/DDBJ whole genome shotgun (WGS) entry which is preliminary data.</text>
</comment>
<protein>
    <submittedName>
        <fullName evidence="1">Tellurium resistance protein TerA</fullName>
    </submittedName>
</protein>
<evidence type="ECO:0000313" key="1">
    <source>
        <dbReference type="EMBL" id="PZQ48232.1"/>
    </source>
</evidence>
<gene>
    <name evidence="1" type="ORF">DI551_01720</name>
</gene>
<reference evidence="1 2" key="1">
    <citation type="submission" date="2017-08" db="EMBL/GenBank/DDBJ databases">
        <title>Infants hospitalized years apart are colonized by the same room-sourced microbial strains.</title>
        <authorList>
            <person name="Brooks B."/>
            <person name="Olm M.R."/>
            <person name="Firek B.A."/>
            <person name="Baker R."/>
            <person name="Thomas B.C."/>
            <person name="Morowitz M.J."/>
            <person name="Banfield J.F."/>
        </authorList>
    </citation>
    <scope>NUCLEOTIDE SEQUENCE [LARGE SCALE GENOMIC DNA]</scope>
    <source>
        <strain evidence="1">S2_005_002_R2_29</strain>
    </source>
</reference>
<organism evidence="1 2">
    <name type="scientific">Micavibrio aeruginosavorus</name>
    <dbReference type="NCBI Taxonomy" id="349221"/>
    <lineage>
        <taxon>Bacteria</taxon>
        <taxon>Pseudomonadati</taxon>
        <taxon>Bdellovibrionota</taxon>
        <taxon>Bdellovibrionia</taxon>
        <taxon>Bdellovibrionales</taxon>
        <taxon>Pseudobdellovibrionaceae</taxon>
        <taxon>Micavibrio</taxon>
    </lineage>
</organism>
<dbReference type="Gene3D" id="2.60.60.30">
    <property type="entry name" value="sav2460 like domains"/>
    <property type="match status" value="1"/>
</dbReference>
<dbReference type="InterPro" id="IPR003325">
    <property type="entry name" value="TerD"/>
</dbReference>